<proteinExistence type="inferred from homology"/>
<gene>
    <name evidence="12" type="ORF">LUCI_5070</name>
</gene>
<dbReference type="SMART" id="SM00382">
    <property type="entry name" value="AAA"/>
    <property type="match status" value="1"/>
</dbReference>
<dbReference type="EMBL" id="UPPP01000133">
    <property type="protein sequence ID" value="VBB09772.1"/>
    <property type="molecule type" value="Genomic_DNA"/>
</dbReference>
<evidence type="ECO:0000256" key="7">
    <source>
        <dbReference type="ARBA" id="ARBA00022967"/>
    </source>
</evidence>
<keyword evidence="6 10" id="KW-0067">ATP-binding</keyword>
<dbReference type="GO" id="GO:0042626">
    <property type="term" value="F:ATPase-coupled transmembrane transporter activity"/>
    <property type="evidence" value="ECO:0007669"/>
    <property type="project" value="TreeGrafter"/>
</dbReference>
<keyword evidence="13" id="KW-1185">Reference proteome</keyword>
<dbReference type="GO" id="GO:0016887">
    <property type="term" value="F:ATP hydrolysis activity"/>
    <property type="evidence" value="ECO:0007669"/>
    <property type="project" value="InterPro"/>
</dbReference>
<dbReference type="SUPFAM" id="SSF52540">
    <property type="entry name" value="P-loop containing nucleoside triphosphate hydrolases"/>
    <property type="match status" value="1"/>
</dbReference>
<keyword evidence="4 10" id="KW-1003">Cell membrane</keyword>
<comment type="function">
    <text evidence="10">Part of an ABC transporter complex. Responsible for energy coupling to the transport system.</text>
</comment>
<dbReference type="InterPro" id="IPR003593">
    <property type="entry name" value="AAA+_ATPase"/>
</dbReference>
<comment type="similarity">
    <text evidence="2 10">Belongs to the ABC transporter superfamily.</text>
</comment>
<dbReference type="Pfam" id="PF00005">
    <property type="entry name" value="ABC_tran"/>
    <property type="match status" value="1"/>
</dbReference>
<dbReference type="FunFam" id="3.40.50.300:FF:000224">
    <property type="entry name" value="Energy-coupling factor transporter ATP-binding protein EcfA"/>
    <property type="match status" value="1"/>
</dbReference>
<dbReference type="PROSITE" id="PS50893">
    <property type="entry name" value="ABC_TRANSPORTER_2"/>
    <property type="match status" value="1"/>
</dbReference>
<dbReference type="InterPro" id="IPR027417">
    <property type="entry name" value="P-loop_NTPase"/>
</dbReference>
<dbReference type="GO" id="GO:0043190">
    <property type="term" value="C:ATP-binding cassette (ABC) transporter complex"/>
    <property type="evidence" value="ECO:0007669"/>
    <property type="project" value="TreeGrafter"/>
</dbReference>
<evidence type="ECO:0000256" key="2">
    <source>
        <dbReference type="ARBA" id="ARBA00005417"/>
    </source>
</evidence>
<evidence type="ECO:0000256" key="10">
    <source>
        <dbReference type="RuleBase" id="RU364103"/>
    </source>
</evidence>
<dbReference type="InterPro" id="IPR015856">
    <property type="entry name" value="ABC_transpr_CbiO/EcfA_su"/>
</dbReference>
<dbReference type="CDD" id="cd03225">
    <property type="entry name" value="ABC_cobalt_CbiO_domain1"/>
    <property type="match status" value="1"/>
</dbReference>
<evidence type="ECO:0000256" key="9">
    <source>
        <dbReference type="ARBA" id="ARBA00025157"/>
    </source>
</evidence>
<keyword evidence="5 10" id="KW-0547">Nucleotide-binding</keyword>
<evidence type="ECO:0000256" key="1">
    <source>
        <dbReference type="ARBA" id="ARBA00004202"/>
    </source>
</evidence>
<organism evidence="12 13">
    <name type="scientific">Lucifera butyrica</name>
    <dbReference type="NCBI Taxonomy" id="1351585"/>
    <lineage>
        <taxon>Bacteria</taxon>
        <taxon>Bacillati</taxon>
        <taxon>Bacillota</taxon>
        <taxon>Negativicutes</taxon>
        <taxon>Veillonellales</taxon>
        <taxon>Veillonellaceae</taxon>
        <taxon>Lucifera</taxon>
    </lineage>
</organism>
<keyword evidence="7" id="KW-1278">Translocase</keyword>
<dbReference type="PANTHER" id="PTHR43553">
    <property type="entry name" value="HEAVY METAL TRANSPORTER"/>
    <property type="match status" value="1"/>
</dbReference>
<evidence type="ECO:0000256" key="3">
    <source>
        <dbReference type="ARBA" id="ARBA00022448"/>
    </source>
</evidence>
<evidence type="ECO:0000256" key="8">
    <source>
        <dbReference type="ARBA" id="ARBA00023136"/>
    </source>
</evidence>
<name>A0A498RI52_9FIRM</name>
<dbReference type="InterPro" id="IPR050095">
    <property type="entry name" value="ECF_ABC_transporter_ATP-bd"/>
</dbReference>
<evidence type="ECO:0000313" key="13">
    <source>
        <dbReference type="Proteomes" id="UP000277811"/>
    </source>
</evidence>
<reference evidence="12 13" key="1">
    <citation type="submission" date="2018-06" db="EMBL/GenBank/DDBJ databases">
        <authorList>
            <person name="Strepis N."/>
        </authorList>
    </citation>
    <scope>NUCLEOTIDE SEQUENCE [LARGE SCALE GENOMIC DNA]</scope>
    <source>
        <strain evidence="12">LUCI</strain>
    </source>
</reference>
<dbReference type="PANTHER" id="PTHR43553:SF24">
    <property type="entry name" value="ENERGY-COUPLING FACTOR TRANSPORTER ATP-BINDING PROTEIN ECFA1"/>
    <property type="match status" value="1"/>
</dbReference>
<dbReference type="Proteomes" id="UP000277811">
    <property type="component" value="Unassembled WGS sequence"/>
</dbReference>
<dbReference type="GO" id="GO:0005524">
    <property type="term" value="F:ATP binding"/>
    <property type="evidence" value="ECO:0007669"/>
    <property type="project" value="UniProtKB-UniRule"/>
</dbReference>
<evidence type="ECO:0000256" key="6">
    <source>
        <dbReference type="ARBA" id="ARBA00022840"/>
    </source>
</evidence>
<comment type="subcellular location">
    <subcellularLocation>
        <location evidence="1 10">Cell membrane</location>
        <topology evidence="1 10">Peripheral membrane protein</topology>
    </subcellularLocation>
</comment>
<accession>A0A498RI52</accession>
<dbReference type="InterPro" id="IPR017871">
    <property type="entry name" value="ABC_transporter-like_CS"/>
</dbReference>
<dbReference type="GO" id="GO:0006824">
    <property type="term" value="P:cobalt ion transport"/>
    <property type="evidence" value="ECO:0007669"/>
    <property type="project" value="InterPro"/>
</dbReference>
<evidence type="ECO:0000256" key="5">
    <source>
        <dbReference type="ARBA" id="ARBA00022741"/>
    </source>
</evidence>
<dbReference type="PROSITE" id="PS00211">
    <property type="entry name" value="ABC_TRANSPORTER_1"/>
    <property type="match status" value="1"/>
</dbReference>
<sequence>METISLNNVNFSYPGGNKALENINFQVSAGERVAVLGANGAGKSTLFQLFNGLLTPSSGEVKINGLPVEKKNYKTIRRMVGMVFQDPDDQLFSPTVKQELSYGLVNLGAPAGSIEKSVKWALQVVGLEGYEDKNPCYLSGGEKKRVALASVLVMRPEVLVLDEPTAALDPRGVAQLIALLNEINHNLHITLVFSSHDVDMVPLLADRIYVMNQGKIALSGMTREVFSEVDLIRENNLRLPRVAHLTEILRKDGMKGSLPLPLTIGQARETMRQIRETD</sequence>
<comment type="function">
    <text evidence="9">Probably part of an ABC transporter complex. Responsible for energy coupling to the transport system.</text>
</comment>
<evidence type="ECO:0000313" key="12">
    <source>
        <dbReference type="EMBL" id="VBB09772.1"/>
    </source>
</evidence>
<dbReference type="AlphaFoldDB" id="A0A498RI52"/>
<feature type="domain" description="ABC transporter" evidence="11">
    <location>
        <begin position="4"/>
        <end position="238"/>
    </location>
</feature>
<dbReference type="OrthoDB" id="9802264at2"/>
<evidence type="ECO:0000256" key="4">
    <source>
        <dbReference type="ARBA" id="ARBA00022475"/>
    </source>
</evidence>
<evidence type="ECO:0000259" key="11">
    <source>
        <dbReference type="PROSITE" id="PS50893"/>
    </source>
</evidence>
<dbReference type="InterPro" id="IPR005876">
    <property type="entry name" value="Co_trans_ATP-bd"/>
</dbReference>
<keyword evidence="8 10" id="KW-0472">Membrane</keyword>
<dbReference type="NCBIfam" id="TIGR01166">
    <property type="entry name" value="cbiO"/>
    <property type="match status" value="1"/>
</dbReference>
<dbReference type="InterPro" id="IPR003439">
    <property type="entry name" value="ABC_transporter-like_ATP-bd"/>
</dbReference>
<dbReference type="RefSeq" id="WP_122630617.1">
    <property type="nucleotide sequence ID" value="NZ_UPPP01000133.1"/>
</dbReference>
<keyword evidence="3 10" id="KW-0813">Transport</keyword>
<protein>
    <recommendedName>
        <fullName evidence="10">ABC transporter ATP-binding protein</fullName>
    </recommendedName>
</protein>
<dbReference type="Gene3D" id="3.40.50.300">
    <property type="entry name" value="P-loop containing nucleotide triphosphate hydrolases"/>
    <property type="match status" value="1"/>
</dbReference>